<dbReference type="InterPro" id="IPR036097">
    <property type="entry name" value="HisK_dim/P_sf"/>
</dbReference>
<keyword evidence="8" id="KW-0547">Nucleotide-binding</keyword>
<dbReference type="CDD" id="cd16922">
    <property type="entry name" value="HATPase_EvgS-ArcB-TorS-like"/>
    <property type="match status" value="1"/>
</dbReference>
<dbReference type="SMART" id="SM00387">
    <property type="entry name" value="HATPase_c"/>
    <property type="match status" value="1"/>
</dbReference>
<dbReference type="GO" id="GO:0000155">
    <property type="term" value="F:phosphorelay sensor kinase activity"/>
    <property type="evidence" value="ECO:0007669"/>
    <property type="project" value="InterPro"/>
</dbReference>
<evidence type="ECO:0000259" key="20">
    <source>
        <dbReference type="PROSITE" id="PS50109"/>
    </source>
</evidence>
<feature type="transmembrane region" description="Helical" evidence="19">
    <location>
        <begin position="22"/>
        <end position="44"/>
    </location>
</feature>
<dbReference type="PROSITE" id="PS50109">
    <property type="entry name" value="HIS_KIN"/>
    <property type="match status" value="1"/>
</dbReference>
<evidence type="ECO:0000256" key="8">
    <source>
        <dbReference type="ARBA" id="ARBA00022741"/>
    </source>
</evidence>
<feature type="domain" description="Histidine kinase" evidence="20">
    <location>
        <begin position="324"/>
        <end position="546"/>
    </location>
</feature>
<dbReference type="InterPro" id="IPR004358">
    <property type="entry name" value="Sig_transdc_His_kin-like_C"/>
</dbReference>
<dbReference type="GO" id="GO:0005886">
    <property type="term" value="C:plasma membrane"/>
    <property type="evidence" value="ECO:0007669"/>
    <property type="project" value="UniProtKB-SubCell"/>
</dbReference>
<dbReference type="FunFam" id="1.10.287.130:FF:000002">
    <property type="entry name" value="Two-component osmosensing histidine kinase"/>
    <property type="match status" value="1"/>
</dbReference>
<dbReference type="EC" id="2.7.13.3" evidence="3"/>
<comment type="subcellular location">
    <subcellularLocation>
        <location evidence="2">Cell membrane</location>
        <topology evidence="2">Multi-pass membrane protein</topology>
    </subcellularLocation>
</comment>
<dbReference type="CDD" id="cd17546">
    <property type="entry name" value="REC_hyHK_CKI1_RcsC-like"/>
    <property type="match status" value="1"/>
</dbReference>
<dbReference type="InterPro" id="IPR036641">
    <property type="entry name" value="HPT_dom_sf"/>
</dbReference>
<keyword evidence="12" id="KW-0902">Two-component regulatory system</keyword>
<dbReference type="PANTHER" id="PTHR45339">
    <property type="entry name" value="HYBRID SIGNAL TRANSDUCTION HISTIDINE KINASE J"/>
    <property type="match status" value="1"/>
</dbReference>
<evidence type="ECO:0000256" key="4">
    <source>
        <dbReference type="ARBA" id="ARBA00022475"/>
    </source>
</evidence>
<name>A0A1N7IY21_9RHOB</name>
<dbReference type="SMART" id="SM00448">
    <property type="entry name" value="REC"/>
    <property type="match status" value="1"/>
</dbReference>
<keyword evidence="5 17" id="KW-0597">Phosphoprotein</keyword>
<dbReference type="InterPro" id="IPR036890">
    <property type="entry name" value="HATPase_C_sf"/>
</dbReference>
<dbReference type="STRING" id="453582.SAMN05421580_101121"/>
<feature type="compositionally biased region" description="Pro residues" evidence="18">
    <location>
        <begin position="848"/>
        <end position="857"/>
    </location>
</feature>
<evidence type="ECO:0000256" key="13">
    <source>
        <dbReference type="ARBA" id="ARBA00023136"/>
    </source>
</evidence>
<keyword evidence="24" id="KW-1185">Reference proteome</keyword>
<evidence type="ECO:0000259" key="22">
    <source>
        <dbReference type="PROSITE" id="PS50894"/>
    </source>
</evidence>
<evidence type="ECO:0000256" key="19">
    <source>
        <dbReference type="SAM" id="Phobius"/>
    </source>
</evidence>
<evidence type="ECO:0000256" key="9">
    <source>
        <dbReference type="ARBA" id="ARBA00022777"/>
    </source>
</evidence>
<dbReference type="PRINTS" id="PR00344">
    <property type="entry name" value="BCTRLSENSOR"/>
</dbReference>
<keyword evidence="11 19" id="KW-1133">Transmembrane helix</keyword>
<feature type="domain" description="Response regulatory" evidence="21">
    <location>
        <begin position="711"/>
        <end position="831"/>
    </location>
</feature>
<dbReference type="Gene3D" id="3.40.50.2300">
    <property type="match status" value="1"/>
</dbReference>
<feature type="region of interest" description="Disordered" evidence="18">
    <location>
        <begin position="836"/>
        <end position="857"/>
    </location>
</feature>
<dbReference type="OrthoDB" id="9801651at2"/>
<dbReference type="EMBL" id="FTOG01000001">
    <property type="protein sequence ID" value="SIS41980.1"/>
    <property type="molecule type" value="Genomic_DNA"/>
</dbReference>
<dbReference type="SUPFAM" id="SSF47384">
    <property type="entry name" value="Homodimeric domain of signal transducing histidine kinase"/>
    <property type="match status" value="1"/>
</dbReference>
<dbReference type="Pfam" id="PF01627">
    <property type="entry name" value="Hpt"/>
    <property type="match status" value="1"/>
</dbReference>
<dbReference type="Gene3D" id="1.20.120.160">
    <property type="entry name" value="HPT domain"/>
    <property type="match status" value="1"/>
</dbReference>
<evidence type="ECO:0000256" key="10">
    <source>
        <dbReference type="ARBA" id="ARBA00022840"/>
    </source>
</evidence>
<feature type="modified residue" description="Phosphohistidine" evidence="16">
    <location>
        <position position="973"/>
    </location>
</feature>
<accession>A0A1N7IY21</accession>
<evidence type="ECO:0000256" key="18">
    <source>
        <dbReference type="SAM" id="MobiDB-lite"/>
    </source>
</evidence>
<keyword evidence="6" id="KW-0808">Transferase</keyword>
<dbReference type="SUPFAM" id="SSF52172">
    <property type="entry name" value="CheY-like"/>
    <property type="match status" value="1"/>
</dbReference>
<evidence type="ECO:0000313" key="23">
    <source>
        <dbReference type="EMBL" id="SIS41980.1"/>
    </source>
</evidence>
<keyword evidence="7 19" id="KW-0812">Transmembrane</keyword>
<dbReference type="InterPro" id="IPR011006">
    <property type="entry name" value="CheY-like_superfamily"/>
</dbReference>
<dbReference type="CDD" id="cd00088">
    <property type="entry name" value="HPT"/>
    <property type="match status" value="1"/>
</dbReference>
<proteinExistence type="predicted"/>
<dbReference type="InterPro" id="IPR008207">
    <property type="entry name" value="Sig_transdc_His_kin_Hpt_dom"/>
</dbReference>
<dbReference type="InterPro" id="IPR005467">
    <property type="entry name" value="His_kinase_dom"/>
</dbReference>
<protein>
    <recommendedName>
        <fullName evidence="15">Sensory/regulatory protein RpfC</fullName>
        <ecNumber evidence="3">2.7.13.3</ecNumber>
    </recommendedName>
</protein>
<feature type="modified residue" description="4-aspartylphosphate" evidence="17">
    <location>
        <position position="761"/>
    </location>
</feature>
<sequence length="1036" mass="113603">MPFSEGLAGAATNKGKYADTWWLRWSLVAVLGVLTIVGLNVYFLRADYEEYVAGQNVHISEEISKQLEDPFQKSSGRVLALRSLIMSSHEVTLEEFEAFSAVAVAHGTDFAHGYGWLPSAGSGPIMMVGNMPNAPTFEMKDLSPQVRKLLEDVEAGRGLQRDVLVGGVLAEQSANTDLVTLLRQVSTSSHNGDEKGIVFATFSIRRFLLFASLPLESWITRVALVEESGETTLFRHARMPGFSAEEPLTLTEGPMTFSLAVQYENTPFGTFFVEEKLANQLVFIAMMVLLSASAYLTLRQIRLSRKAAQISAEANYQKTRFLATMSHEMRTPLNGIIGMSDLLLDTKLDDEQRRNVQTLNHSAENLLALINQILDFSKIEAREVVLDPQIMDLGELVSNVINAVGVLASDKQIELVAIMPLDACISVQVDDMKLRQILTNLMSNAIKFTNEGSVTLRVDVIEKDSNERAVFRFTVEDTGVGIPAERLETIFKPFEQADSSTTRNYGGTGLGLAITREMLLAMDSDIRVRSEVGKGSAFGFELRLEADTHTPVLRKERCILGLQNMLVVMPDTPRRLAAIIELETVGAQPISAFTVDAARHVLEGALERNEPIGLVLAGDAPTAAAIRAYCAGREEFSKIKIAIVRSSVRNTQPLSKEEQAAADFFVASPHTAVTLTQNIASAFQHWFFSSGPDTAMTQPIQPPKVRYDGLRVLLVDDDKVNQMYGTSLLGKMGCEVGTAWNGQEAIETFGSGADWDVILLDCQMPIMDGYETARKLREAMQERRVKRRPIIALTANAQKGDREKCLAAGMDSFLSKPVRQGDVEAKFKELLRGWRAKSPAKPEAQEPEAPPPQPPMLVEPIDAQKVLIDDDDIPPAVPVAEPPPALTGLETLDELEGNAVQAAPEATKEETLPEYRPRAEIVATAVMLETKEMLGEAFVQLLQTFLDGVPGQLGAIDFDIDARNYDNVRLVAHTLKSSSKMVGAMAMAEVAELLEAEARAAEPSRIMALSYADALRRSFGNFVRVLDTAQNLAKSA</sequence>
<evidence type="ECO:0000256" key="11">
    <source>
        <dbReference type="ARBA" id="ARBA00022989"/>
    </source>
</evidence>
<keyword evidence="10" id="KW-0067">ATP-binding</keyword>
<evidence type="ECO:0000256" key="1">
    <source>
        <dbReference type="ARBA" id="ARBA00000085"/>
    </source>
</evidence>
<dbReference type="Pfam" id="PF02518">
    <property type="entry name" value="HATPase_c"/>
    <property type="match status" value="1"/>
</dbReference>
<keyword evidence="4" id="KW-1003">Cell membrane</keyword>
<dbReference type="Pfam" id="PF00512">
    <property type="entry name" value="HisKA"/>
    <property type="match status" value="1"/>
</dbReference>
<keyword evidence="9" id="KW-0418">Kinase</keyword>
<evidence type="ECO:0000256" key="15">
    <source>
        <dbReference type="ARBA" id="ARBA00068150"/>
    </source>
</evidence>
<evidence type="ECO:0000256" key="2">
    <source>
        <dbReference type="ARBA" id="ARBA00004651"/>
    </source>
</evidence>
<dbReference type="InterPro" id="IPR001789">
    <property type="entry name" value="Sig_transdc_resp-reg_receiver"/>
</dbReference>
<dbReference type="PROSITE" id="PS50894">
    <property type="entry name" value="HPT"/>
    <property type="match status" value="1"/>
</dbReference>
<evidence type="ECO:0000256" key="14">
    <source>
        <dbReference type="ARBA" id="ARBA00064003"/>
    </source>
</evidence>
<dbReference type="Proteomes" id="UP000186221">
    <property type="component" value="Unassembled WGS sequence"/>
</dbReference>
<evidence type="ECO:0000259" key="21">
    <source>
        <dbReference type="PROSITE" id="PS50110"/>
    </source>
</evidence>
<evidence type="ECO:0000256" key="16">
    <source>
        <dbReference type="PROSITE-ProRule" id="PRU00110"/>
    </source>
</evidence>
<evidence type="ECO:0000256" key="5">
    <source>
        <dbReference type="ARBA" id="ARBA00022553"/>
    </source>
</evidence>
<dbReference type="Gene3D" id="3.30.565.10">
    <property type="entry name" value="Histidine kinase-like ATPase, C-terminal domain"/>
    <property type="match status" value="1"/>
</dbReference>
<feature type="domain" description="HPt" evidence="22">
    <location>
        <begin position="934"/>
        <end position="1029"/>
    </location>
</feature>
<evidence type="ECO:0000256" key="7">
    <source>
        <dbReference type="ARBA" id="ARBA00022692"/>
    </source>
</evidence>
<dbReference type="Gene3D" id="1.10.287.130">
    <property type="match status" value="1"/>
</dbReference>
<dbReference type="AlphaFoldDB" id="A0A1N7IY21"/>
<dbReference type="PANTHER" id="PTHR45339:SF1">
    <property type="entry name" value="HYBRID SIGNAL TRANSDUCTION HISTIDINE KINASE J"/>
    <property type="match status" value="1"/>
</dbReference>
<comment type="subunit">
    <text evidence="14">At low DSF concentrations, interacts with RpfF.</text>
</comment>
<dbReference type="PROSITE" id="PS50110">
    <property type="entry name" value="RESPONSE_REGULATORY"/>
    <property type="match status" value="1"/>
</dbReference>
<dbReference type="GO" id="GO:0005524">
    <property type="term" value="F:ATP binding"/>
    <property type="evidence" value="ECO:0007669"/>
    <property type="project" value="UniProtKB-KW"/>
</dbReference>
<dbReference type="Pfam" id="PF00072">
    <property type="entry name" value="Response_reg"/>
    <property type="match status" value="1"/>
</dbReference>
<comment type="catalytic activity">
    <reaction evidence="1">
        <text>ATP + protein L-histidine = ADP + protein N-phospho-L-histidine.</text>
        <dbReference type="EC" id="2.7.13.3"/>
    </reaction>
</comment>
<keyword evidence="13 19" id="KW-0472">Membrane</keyword>
<organism evidence="23 24">
    <name type="scientific">Rhodobacter aestuarii</name>
    <dbReference type="NCBI Taxonomy" id="453582"/>
    <lineage>
        <taxon>Bacteria</taxon>
        <taxon>Pseudomonadati</taxon>
        <taxon>Pseudomonadota</taxon>
        <taxon>Alphaproteobacteria</taxon>
        <taxon>Rhodobacterales</taxon>
        <taxon>Rhodobacter group</taxon>
        <taxon>Rhodobacter</taxon>
    </lineage>
</organism>
<dbReference type="CDD" id="cd00082">
    <property type="entry name" value="HisKA"/>
    <property type="match status" value="1"/>
</dbReference>
<dbReference type="SMART" id="SM00073">
    <property type="entry name" value="HPT"/>
    <property type="match status" value="1"/>
</dbReference>
<dbReference type="FunFam" id="3.30.565.10:FF:000010">
    <property type="entry name" value="Sensor histidine kinase RcsC"/>
    <property type="match status" value="1"/>
</dbReference>
<dbReference type="SMART" id="SM00388">
    <property type="entry name" value="HisKA"/>
    <property type="match status" value="1"/>
</dbReference>
<dbReference type="InterPro" id="IPR003594">
    <property type="entry name" value="HATPase_dom"/>
</dbReference>
<evidence type="ECO:0000256" key="12">
    <source>
        <dbReference type="ARBA" id="ARBA00023012"/>
    </source>
</evidence>
<evidence type="ECO:0000313" key="24">
    <source>
        <dbReference type="Proteomes" id="UP000186221"/>
    </source>
</evidence>
<gene>
    <name evidence="23" type="ORF">SAMN05421580_101121</name>
</gene>
<dbReference type="SUPFAM" id="SSF47226">
    <property type="entry name" value="Histidine-containing phosphotransfer domain, HPT domain"/>
    <property type="match status" value="1"/>
</dbReference>
<evidence type="ECO:0000256" key="17">
    <source>
        <dbReference type="PROSITE-ProRule" id="PRU00169"/>
    </source>
</evidence>
<reference evidence="24" key="1">
    <citation type="submission" date="2017-01" db="EMBL/GenBank/DDBJ databases">
        <authorList>
            <person name="Varghese N."/>
            <person name="Submissions S."/>
        </authorList>
    </citation>
    <scope>NUCLEOTIDE SEQUENCE [LARGE SCALE GENOMIC DNA]</scope>
    <source>
        <strain evidence="24">DSM 19945</strain>
    </source>
</reference>
<evidence type="ECO:0000256" key="6">
    <source>
        <dbReference type="ARBA" id="ARBA00022679"/>
    </source>
</evidence>
<dbReference type="SUPFAM" id="SSF55874">
    <property type="entry name" value="ATPase domain of HSP90 chaperone/DNA topoisomerase II/histidine kinase"/>
    <property type="match status" value="1"/>
</dbReference>
<dbReference type="InterPro" id="IPR003661">
    <property type="entry name" value="HisK_dim/P_dom"/>
</dbReference>
<evidence type="ECO:0000256" key="3">
    <source>
        <dbReference type="ARBA" id="ARBA00012438"/>
    </source>
</evidence>